<accession>X0V9R7</accession>
<organism evidence="1">
    <name type="scientific">marine sediment metagenome</name>
    <dbReference type="NCBI Taxonomy" id="412755"/>
    <lineage>
        <taxon>unclassified sequences</taxon>
        <taxon>metagenomes</taxon>
        <taxon>ecological metagenomes</taxon>
    </lineage>
</organism>
<dbReference type="AlphaFoldDB" id="X0V9R7"/>
<feature type="non-terminal residue" evidence="1">
    <location>
        <position position="95"/>
    </location>
</feature>
<name>X0V9R7_9ZZZZ</name>
<protein>
    <submittedName>
        <fullName evidence="1">Uncharacterized protein</fullName>
    </submittedName>
</protein>
<proteinExistence type="predicted"/>
<evidence type="ECO:0000313" key="1">
    <source>
        <dbReference type="EMBL" id="GAF97365.1"/>
    </source>
</evidence>
<comment type="caution">
    <text evidence="1">The sequence shown here is derived from an EMBL/GenBank/DDBJ whole genome shotgun (WGS) entry which is preliminary data.</text>
</comment>
<reference evidence="1" key="1">
    <citation type="journal article" date="2014" name="Front. Microbiol.">
        <title>High frequency of phylogenetically diverse reductive dehalogenase-homologous genes in deep subseafloor sedimentary metagenomes.</title>
        <authorList>
            <person name="Kawai M."/>
            <person name="Futagami T."/>
            <person name="Toyoda A."/>
            <person name="Takaki Y."/>
            <person name="Nishi S."/>
            <person name="Hori S."/>
            <person name="Arai W."/>
            <person name="Tsubouchi T."/>
            <person name="Morono Y."/>
            <person name="Uchiyama I."/>
            <person name="Ito T."/>
            <person name="Fujiyama A."/>
            <person name="Inagaki F."/>
            <person name="Takami H."/>
        </authorList>
    </citation>
    <scope>NUCLEOTIDE SEQUENCE</scope>
    <source>
        <strain evidence="1">Expedition CK06-06</strain>
    </source>
</reference>
<gene>
    <name evidence="1" type="ORF">S01H1_26496</name>
</gene>
<dbReference type="EMBL" id="BARS01016062">
    <property type="protein sequence ID" value="GAF97365.1"/>
    <property type="molecule type" value="Genomic_DNA"/>
</dbReference>
<sequence length="95" mass="11040">MPIQVQLPQPQEKILSEIPLNLSSDIVGELTALAMVNETFRHYENFRFTNHDRRWNTHDGLYWGFVKPRNWEGTKIARASLPNPIAFDHIQTALP</sequence>